<evidence type="ECO:0000256" key="4">
    <source>
        <dbReference type="PROSITE-ProRule" id="PRU01343"/>
    </source>
</evidence>
<feature type="domain" description="Fe2OG dioxygenase" evidence="6">
    <location>
        <begin position="245"/>
        <end position="377"/>
    </location>
</feature>
<dbReference type="KEGG" id="ptkz:JDV02_007688"/>
<dbReference type="InterPro" id="IPR037151">
    <property type="entry name" value="AlkB-like_sf"/>
</dbReference>
<dbReference type="RefSeq" id="XP_047845209.1">
    <property type="nucleotide sequence ID" value="XM_047989210.1"/>
</dbReference>
<evidence type="ECO:0000256" key="3">
    <source>
        <dbReference type="ARBA" id="ARBA00022833"/>
    </source>
</evidence>
<evidence type="ECO:0008006" key="10">
    <source>
        <dbReference type="Google" id="ProtNLM"/>
    </source>
</evidence>
<dbReference type="OrthoDB" id="545910at2759"/>
<dbReference type="GO" id="GO:0006307">
    <property type="term" value="P:DNA alkylation repair"/>
    <property type="evidence" value="ECO:0007669"/>
    <property type="project" value="InterPro"/>
</dbReference>
<reference evidence="8" key="1">
    <citation type="submission" date="2021-11" db="EMBL/GenBank/DDBJ databases">
        <title>Purpureocillium_takamizusanense_genome.</title>
        <authorList>
            <person name="Nguyen N.-H."/>
        </authorList>
    </citation>
    <scope>NUCLEOTIDE SEQUENCE</scope>
    <source>
        <strain evidence="8">PT3</strain>
    </source>
</reference>
<dbReference type="Proteomes" id="UP000829364">
    <property type="component" value="Chromosome 7"/>
</dbReference>
<accession>A0A9Q8QL37</accession>
<evidence type="ECO:0000313" key="9">
    <source>
        <dbReference type="Proteomes" id="UP000829364"/>
    </source>
</evidence>
<protein>
    <recommendedName>
        <fullName evidence="10">GRF zinc finger domain containing protein</fullName>
    </recommendedName>
</protein>
<dbReference type="AlphaFoldDB" id="A0A9Q8QL37"/>
<dbReference type="PANTHER" id="PTHR31212">
    <property type="entry name" value="ALPHA-KETOGLUTARATE-DEPENDENT DIOXYGENASE ALKB HOMOLOG 3"/>
    <property type="match status" value="1"/>
</dbReference>
<dbReference type="EMBL" id="CP086360">
    <property type="protein sequence ID" value="UNI21728.1"/>
    <property type="molecule type" value="Genomic_DNA"/>
</dbReference>
<dbReference type="Pfam" id="PF06839">
    <property type="entry name" value="Zn_ribbon_GRF"/>
    <property type="match status" value="1"/>
</dbReference>
<dbReference type="Pfam" id="PF13532">
    <property type="entry name" value="2OG-FeII_Oxy_2"/>
    <property type="match status" value="1"/>
</dbReference>
<evidence type="ECO:0000313" key="8">
    <source>
        <dbReference type="EMBL" id="UNI21728.1"/>
    </source>
</evidence>
<dbReference type="Gene3D" id="2.60.120.590">
    <property type="entry name" value="Alpha-ketoglutarate-dependent dioxygenase AlkB-like"/>
    <property type="match status" value="1"/>
</dbReference>
<dbReference type="GO" id="GO:0008270">
    <property type="term" value="F:zinc ion binding"/>
    <property type="evidence" value="ECO:0007669"/>
    <property type="project" value="UniProtKB-KW"/>
</dbReference>
<sequence>MKSFLTRPKRKLSPAPEAGLGDGDEPTDVKLALLSSLHPAVEQETLLDILLAHDGCVSQASTALQQQQHAHISSRKSGAIGYQRSLKQYALPSNDTSSSPEKKTKKLKSKRGSTLHLYDPADVAEHTPCTIIHNFLPAEDANDLLRELLKEAESFEKITFKLFDNVVSSPHTSSFFVESYEAMQTQKADYYYNGAKLTDVRRITPQLAKVKPIVQEAVNREVQHRIATRYPGGKKLKYQSPHAWVPNSAFVNCYKGAQESVGWHSDQLTYLGPRAVIGSVSLGVAREFRVRRVLPKDKDKDGNEAPSSSSSSGGVKTAEDDPDAEGQIAIHLPHNSLLVMHAEMQEEWKHCIAPAPSIDPHPVAGVRRINITYRDYRQRFHPRHTPRCRCGIPCVLRVVQRKRDNYGRYFWMCHASNVPGKEGCSFFQWAEFDDDGNPIYDKDSKEPAALTG</sequence>
<dbReference type="PROSITE" id="PS51471">
    <property type="entry name" value="FE2OG_OXY"/>
    <property type="match status" value="1"/>
</dbReference>
<dbReference type="SUPFAM" id="SSF51197">
    <property type="entry name" value="Clavaminate synthase-like"/>
    <property type="match status" value="1"/>
</dbReference>
<name>A0A9Q8QL37_9HYPO</name>
<organism evidence="8 9">
    <name type="scientific">Purpureocillium takamizusanense</name>
    <dbReference type="NCBI Taxonomy" id="2060973"/>
    <lineage>
        <taxon>Eukaryota</taxon>
        <taxon>Fungi</taxon>
        <taxon>Dikarya</taxon>
        <taxon>Ascomycota</taxon>
        <taxon>Pezizomycotina</taxon>
        <taxon>Sordariomycetes</taxon>
        <taxon>Hypocreomycetidae</taxon>
        <taxon>Hypocreales</taxon>
        <taxon>Ophiocordycipitaceae</taxon>
        <taxon>Purpureocillium</taxon>
    </lineage>
</organism>
<gene>
    <name evidence="8" type="ORF">JDV02_007688</name>
</gene>
<dbReference type="InterPro" id="IPR005123">
    <property type="entry name" value="Oxoglu/Fe-dep_dioxygenase_dom"/>
</dbReference>
<dbReference type="InterPro" id="IPR010666">
    <property type="entry name" value="Znf_GRF"/>
</dbReference>
<feature type="region of interest" description="Disordered" evidence="5">
    <location>
        <begin position="295"/>
        <end position="322"/>
    </location>
</feature>
<dbReference type="CDD" id="cd14279">
    <property type="entry name" value="CUE"/>
    <property type="match status" value="1"/>
</dbReference>
<dbReference type="InterPro" id="IPR032854">
    <property type="entry name" value="ALKBH3"/>
</dbReference>
<dbReference type="PANTHER" id="PTHR31212:SF4">
    <property type="entry name" value="ALPHA-KETOGLUTARATE-DEPENDENT DIOXYGENASE ALKB HOMOLOG 3"/>
    <property type="match status" value="1"/>
</dbReference>
<keyword evidence="2 4" id="KW-0863">Zinc-finger</keyword>
<evidence type="ECO:0000256" key="2">
    <source>
        <dbReference type="ARBA" id="ARBA00022771"/>
    </source>
</evidence>
<feature type="domain" description="GRF-type" evidence="7">
    <location>
        <begin position="388"/>
        <end position="433"/>
    </location>
</feature>
<evidence type="ECO:0000259" key="7">
    <source>
        <dbReference type="PROSITE" id="PS51999"/>
    </source>
</evidence>
<feature type="compositionally biased region" description="Basic residues" evidence="5">
    <location>
        <begin position="103"/>
        <end position="112"/>
    </location>
</feature>
<evidence type="ECO:0000256" key="1">
    <source>
        <dbReference type="ARBA" id="ARBA00022723"/>
    </source>
</evidence>
<evidence type="ECO:0000259" key="6">
    <source>
        <dbReference type="PROSITE" id="PS51471"/>
    </source>
</evidence>
<dbReference type="PROSITE" id="PS51999">
    <property type="entry name" value="ZF_GRF"/>
    <property type="match status" value="1"/>
</dbReference>
<dbReference type="InterPro" id="IPR027450">
    <property type="entry name" value="AlkB-like"/>
</dbReference>
<proteinExistence type="predicted"/>
<evidence type="ECO:0000256" key="5">
    <source>
        <dbReference type="SAM" id="MobiDB-lite"/>
    </source>
</evidence>
<keyword evidence="1" id="KW-0479">Metal-binding</keyword>
<dbReference type="FunFam" id="2.60.120.590:FF:000010">
    <property type="entry name" value="GRF zinc finger domain protein"/>
    <property type="match status" value="1"/>
</dbReference>
<keyword evidence="3" id="KW-0862">Zinc</keyword>
<feature type="region of interest" description="Disordered" evidence="5">
    <location>
        <begin position="90"/>
        <end position="112"/>
    </location>
</feature>
<keyword evidence="9" id="KW-1185">Reference proteome</keyword>
<dbReference type="GO" id="GO:0051213">
    <property type="term" value="F:dioxygenase activity"/>
    <property type="evidence" value="ECO:0007669"/>
    <property type="project" value="InterPro"/>
</dbReference>
<dbReference type="GeneID" id="72069636"/>
<feature type="region of interest" description="Disordered" evidence="5">
    <location>
        <begin position="1"/>
        <end position="27"/>
    </location>
</feature>